<keyword evidence="5 8" id="KW-0443">Lipid metabolism</keyword>
<name>A0A1X7VXT2_AMPQE</name>
<evidence type="ECO:0000313" key="11">
    <source>
        <dbReference type="Proteomes" id="UP000007879"/>
    </source>
</evidence>
<feature type="active site" description="Nucleophile" evidence="8">
    <location>
        <position position="476"/>
    </location>
</feature>
<feature type="repeat" description="ANK" evidence="7">
    <location>
        <begin position="340"/>
        <end position="372"/>
    </location>
</feature>
<protein>
    <recommendedName>
        <fullName evidence="1">phospholipase A2</fullName>
        <ecNumber evidence="1">3.1.1.4</ecNumber>
    </recommendedName>
</protein>
<dbReference type="InParanoid" id="A0A1X7VXT2"/>
<dbReference type="OrthoDB" id="10021675at2759"/>
<dbReference type="AlphaFoldDB" id="A0A1X7VXT2"/>
<dbReference type="SMART" id="SM00248">
    <property type="entry name" value="ANK"/>
    <property type="match status" value="5"/>
</dbReference>
<sequence>MAYLVKEIELNSLSTLSSSRKIHFPSSAAEVRSNGVYSDIHRGYLALFQRERGEKRKGSLARLFAHHPDYQVVLHQVKPNGEEITFVVYESSTESKAQEAFEELQKTLSPLLQDGSVVLTEPLVHLAVLPRPRDPCHLSIELVELMEKKPDSHPEWSKVMQALLHIVCYREDRAKVEILVKKGGDLNKQNNFGLTPLKSASLSVSTEGMKWLDSIAKTMEKSLGLSHSPKKAALSTLIQSSTAPLAFAVPEHMQSQKLADDEHSARIWQDMKERQNLSARRGLKKQETKENIPAINDGHVDMFNENGMTTLMMSVEKGYIKSSLYLLFAGASPNCHHKSTGNTSLHLAVISSHVQLVKLLLVFDANPMVKNAHNQTPLDIAMTELPDKDHNTKIIIDELKDMMRLHKETEQYFIEHSTHQITHRKTQGVYLLSMDGGGIRSFNTLLMLRAIEKRMMQLQPSCKPIQSYFDYIAGTSSGGICSLVLGYTDATIEGGMALVYKIVTDVFDRPLDERSDRIKQYLQDAVGEDTVMSDLDKDQRIIITSTLANKDPWKLHLITNYGEPRDDQKGPNERKVWEAGRITSAAPKYFPAFERQFLDGGLIANNPTADAMVEIFEQGKRENSNVKIDFVLSVGTGITPETPVDVVDVFFSGLNIDFLKSIPDIIKSVSSLYNLFVSEITQSNGHQALRAKAWCESIGSTYHRLSPPLSDDIDPSTVDMDIIINMKYQTKKYILQMPNNIDSIAHSLLSK</sequence>
<comment type="caution">
    <text evidence="8">Lacks conserved residue(s) required for the propagation of feature annotation.</text>
</comment>
<dbReference type="InterPro" id="IPR047148">
    <property type="entry name" value="PLPL9"/>
</dbReference>
<dbReference type="Gene3D" id="3.40.1090.10">
    <property type="entry name" value="Cytosolic phospholipase A2 catalytic domain"/>
    <property type="match status" value="1"/>
</dbReference>
<dbReference type="EnsemblMetazoa" id="Aqu2.1.44234_001">
    <property type="protein sequence ID" value="Aqu2.1.44234_001"/>
    <property type="gene ID" value="Aqu2.1.44234"/>
</dbReference>
<evidence type="ECO:0000256" key="4">
    <source>
        <dbReference type="ARBA" id="ARBA00023043"/>
    </source>
</evidence>
<dbReference type="GO" id="GO:2000304">
    <property type="term" value="P:positive regulation of ceramide biosynthetic process"/>
    <property type="evidence" value="ECO:0007669"/>
    <property type="project" value="TreeGrafter"/>
</dbReference>
<evidence type="ECO:0000256" key="1">
    <source>
        <dbReference type="ARBA" id="ARBA00013278"/>
    </source>
</evidence>
<dbReference type="GO" id="GO:0005739">
    <property type="term" value="C:mitochondrion"/>
    <property type="evidence" value="ECO:0007669"/>
    <property type="project" value="TreeGrafter"/>
</dbReference>
<dbReference type="Pfam" id="PF01734">
    <property type="entry name" value="Patatin"/>
    <property type="match status" value="1"/>
</dbReference>
<feature type="short sequence motif" description="DGA/G" evidence="8">
    <location>
        <begin position="599"/>
        <end position="601"/>
    </location>
</feature>
<dbReference type="PANTHER" id="PTHR24139">
    <property type="entry name" value="CALCIUM-INDEPENDENT PHOSPHOLIPASE A2"/>
    <property type="match status" value="1"/>
</dbReference>
<dbReference type="Proteomes" id="UP000007879">
    <property type="component" value="Unassembled WGS sequence"/>
</dbReference>
<evidence type="ECO:0000259" key="9">
    <source>
        <dbReference type="PROSITE" id="PS51635"/>
    </source>
</evidence>
<proteinExistence type="predicted"/>
<feature type="domain" description="PNPLA" evidence="9">
    <location>
        <begin position="432"/>
        <end position="612"/>
    </location>
</feature>
<dbReference type="PROSITE" id="PS50297">
    <property type="entry name" value="ANK_REP_REGION"/>
    <property type="match status" value="1"/>
</dbReference>
<comment type="catalytic activity">
    <reaction evidence="6">
        <text>a 1,2-diacyl-sn-glycero-3-phosphocholine + H2O = a 1-acyl-sn-glycero-3-phosphocholine + a fatty acid + H(+)</text>
        <dbReference type="Rhea" id="RHEA:15801"/>
        <dbReference type="ChEBI" id="CHEBI:15377"/>
        <dbReference type="ChEBI" id="CHEBI:15378"/>
        <dbReference type="ChEBI" id="CHEBI:28868"/>
        <dbReference type="ChEBI" id="CHEBI:57643"/>
        <dbReference type="ChEBI" id="CHEBI:58168"/>
        <dbReference type="EC" id="3.1.1.4"/>
    </reaction>
    <physiologicalReaction direction="left-to-right" evidence="6">
        <dbReference type="Rhea" id="RHEA:15802"/>
    </physiologicalReaction>
</comment>
<organism evidence="10">
    <name type="scientific">Amphimedon queenslandica</name>
    <name type="common">Sponge</name>
    <dbReference type="NCBI Taxonomy" id="400682"/>
    <lineage>
        <taxon>Eukaryota</taxon>
        <taxon>Metazoa</taxon>
        <taxon>Porifera</taxon>
        <taxon>Demospongiae</taxon>
        <taxon>Heteroscleromorpha</taxon>
        <taxon>Haplosclerida</taxon>
        <taxon>Niphatidae</taxon>
        <taxon>Amphimedon</taxon>
    </lineage>
</organism>
<keyword evidence="3 8" id="KW-0378">Hydrolase</keyword>
<evidence type="ECO:0000256" key="7">
    <source>
        <dbReference type="PROSITE-ProRule" id="PRU00023"/>
    </source>
</evidence>
<evidence type="ECO:0000256" key="3">
    <source>
        <dbReference type="ARBA" id="ARBA00022801"/>
    </source>
</evidence>
<dbReference type="Pfam" id="PF12796">
    <property type="entry name" value="Ank_2"/>
    <property type="match status" value="1"/>
</dbReference>
<dbReference type="EC" id="3.1.1.4" evidence="1"/>
<dbReference type="InterPro" id="IPR002110">
    <property type="entry name" value="Ankyrin_rpt"/>
</dbReference>
<gene>
    <name evidence="10" type="primary">105312000</name>
</gene>
<dbReference type="PROSITE" id="PS50088">
    <property type="entry name" value="ANK_REPEAT"/>
    <property type="match status" value="1"/>
</dbReference>
<keyword evidence="11" id="KW-1185">Reference proteome</keyword>
<evidence type="ECO:0000256" key="8">
    <source>
        <dbReference type="PROSITE-ProRule" id="PRU01161"/>
    </source>
</evidence>
<keyword evidence="2" id="KW-0677">Repeat</keyword>
<dbReference type="Gene3D" id="1.25.40.20">
    <property type="entry name" value="Ankyrin repeat-containing domain"/>
    <property type="match status" value="2"/>
</dbReference>
<reference evidence="11" key="1">
    <citation type="journal article" date="2010" name="Nature">
        <title>The Amphimedon queenslandica genome and the evolution of animal complexity.</title>
        <authorList>
            <person name="Srivastava M."/>
            <person name="Simakov O."/>
            <person name="Chapman J."/>
            <person name="Fahey B."/>
            <person name="Gauthier M.E."/>
            <person name="Mitros T."/>
            <person name="Richards G.S."/>
            <person name="Conaco C."/>
            <person name="Dacre M."/>
            <person name="Hellsten U."/>
            <person name="Larroux C."/>
            <person name="Putnam N.H."/>
            <person name="Stanke M."/>
            <person name="Adamska M."/>
            <person name="Darling A."/>
            <person name="Degnan S.M."/>
            <person name="Oakley T.H."/>
            <person name="Plachetzki D.C."/>
            <person name="Zhai Y."/>
            <person name="Adamski M."/>
            <person name="Calcino A."/>
            <person name="Cummins S.F."/>
            <person name="Goodstein D.M."/>
            <person name="Harris C."/>
            <person name="Jackson D.J."/>
            <person name="Leys S.P."/>
            <person name="Shu S."/>
            <person name="Woodcroft B.J."/>
            <person name="Vervoort M."/>
            <person name="Kosik K.S."/>
            <person name="Manning G."/>
            <person name="Degnan B.M."/>
            <person name="Rokhsar D.S."/>
        </authorList>
    </citation>
    <scope>NUCLEOTIDE SEQUENCE [LARGE SCALE GENOMIC DNA]</scope>
</reference>
<evidence type="ECO:0000256" key="2">
    <source>
        <dbReference type="ARBA" id="ARBA00022737"/>
    </source>
</evidence>
<dbReference type="InterPro" id="IPR036770">
    <property type="entry name" value="Ankyrin_rpt-contain_sf"/>
</dbReference>
<dbReference type="GO" id="GO:0052816">
    <property type="term" value="F:long-chain fatty acyl-CoA hydrolase activity"/>
    <property type="evidence" value="ECO:0007669"/>
    <property type="project" value="TreeGrafter"/>
</dbReference>
<dbReference type="EnsemblMetazoa" id="XM_011404289.2">
    <property type="protein sequence ID" value="XP_011402591.1"/>
    <property type="gene ID" value="LOC105312000"/>
</dbReference>
<evidence type="ECO:0000256" key="5">
    <source>
        <dbReference type="ARBA" id="ARBA00023098"/>
    </source>
</evidence>
<dbReference type="InterPro" id="IPR002641">
    <property type="entry name" value="PNPLA_dom"/>
</dbReference>
<reference evidence="10" key="2">
    <citation type="submission" date="2017-05" db="UniProtKB">
        <authorList>
            <consortium name="EnsemblMetazoa"/>
        </authorList>
    </citation>
    <scope>IDENTIFICATION</scope>
</reference>
<feature type="active site" description="Proton acceptor" evidence="8">
    <location>
        <position position="599"/>
    </location>
</feature>
<dbReference type="GO" id="GO:0016042">
    <property type="term" value="P:lipid catabolic process"/>
    <property type="evidence" value="ECO:0007669"/>
    <property type="project" value="UniProtKB-UniRule"/>
</dbReference>
<keyword evidence="8" id="KW-0442">Lipid degradation</keyword>
<accession>A0A1X7VXT2</accession>
<dbReference type="SUPFAM" id="SSF52151">
    <property type="entry name" value="FabD/lysophospholipase-like"/>
    <property type="match status" value="1"/>
</dbReference>
<evidence type="ECO:0000313" key="10">
    <source>
        <dbReference type="EnsemblMetazoa" id="Aqu2.1.44234_001"/>
    </source>
</evidence>
<keyword evidence="4 7" id="KW-0040">ANK repeat</keyword>
<dbReference type="eggNOG" id="KOG0513">
    <property type="taxonomic scope" value="Eukaryota"/>
</dbReference>
<dbReference type="GO" id="GO:0047499">
    <property type="term" value="F:calcium-independent phospholipase A2 activity"/>
    <property type="evidence" value="ECO:0007669"/>
    <property type="project" value="InterPro"/>
</dbReference>
<dbReference type="PANTHER" id="PTHR24139:SF34">
    <property type="entry name" value="85_88 KDA CALCIUM-INDEPENDENT PHOSPHOLIPASE A2"/>
    <property type="match status" value="1"/>
</dbReference>
<dbReference type="InterPro" id="IPR016035">
    <property type="entry name" value="Acyl_Trfase/lysoPLipase"/>
</dbReference>
<dbReference type="KEGG" id="aqu:105312000"/>
<dbReference type="PROSITE" id="PS51635">
    <property type="entry name" value="PNPLA"/>
    <property type="match status" value="1"/>
</dbReference>
<feature type="short sequence motif" description="GXSXG" evidence="8">
    <location>
        <begin position="474"/>
        <end position="478"/>
    </location>
</feature>
<dbReference type="SUPFAM" id="SSF48403">
    <property type="entry name" value="Ankyrin repeat"/>
    <property type="match status" value="1"/>
</dbReference>
<evidence type="ECO:0000256" key="6">
    <source>
        <dbReference type="ARBA" id="ARBA00023422"/>
    </source>
</evidence>